<dbReference type="InterPro" id="IPR036047">
    <property type="entry name" value="F-box-like_dom_sf"/>
</dbReference>
<evidence type="ECO:0000259" key="1">
    <source>
        <dbReference type="PROSITE" id="PS50181"/>
    </source>
</evidence>
<sequence>MWLDIYTKSSFSTRKTMAGPMTTTSTKAGAYTCAQTSERAIDRPHEYNSCVHQNNGTFNRQHDGRTEDENTHSFLGLLKLFENEVQLNGSTANMNDPTSAAMSVPVSGGLQQLINRNLNAEVEHLWQVGEQYVEAPTHILDLADSLQLQIFSYLDARTLCFAAQVCQHWHMLTGDGLLWQRLLKRDVRSWHMISHMTNPDMYEECESDWPFKDIYLRCSPEVNDAIRQENRNFHQLSNMLRSLMPKRTQKLVMFGPGLESGTSGIARKILEDSTGMFKTVGMFPGKFEGIGSGFTLKMLDNLIFHLVTLYTTTKKDRENFAGDNRLQHSRLMTRRSGPLVADSDSDSSMEYDVQSGVKDLFRTVDAFVFVYDASLDSHSDSTCSSIELHALVNEGWTGHGAPVLVLACVSTPASARVPCIDVARHLKMGKFNRPWQVR</sequence>
<accession>A0AAD9P2U5</accession>
<proteinExistence type="predicted"/>
<dbReference type="Gene3D" id="3.40.50.300">
    <property type="entry name" value="P-loop containing nucleotide triphosphate hydrolases"/>
    <property type="match status" value="1"/>
</dbReference>
<gene>
    <name evidence="2" type="ORF">NP493_177g00009</name>
</gene>
<reference evidence="2" key="1">
    <citation type="journal article" date="2023" name="Mol. Biol. Evol.">
        <title>Third-Generation Sequencing Reveals the Adaptive Role of the Epigenome in Three Deep-Sea Polychaetes.</title>
        <authorList>
            <person name="Perez M."/>
            <person name="Aroh O."/>
            <person name="Sun Y."/>
            <person name="Lan Y."/>
            <person name="Juniper S.K."/>
            <person name="Young C.R."/>
            <person name="Angers B."/>
            <person name="Qian P.Y."/>
        </authorList>
    </citation>
    <scope>NUCLEOTIDE SEQUENCE</scope>
    <source>
        <strain evidence="2">R07B-5</strain>
    </source>
</reference>
<dbReference type="Pfam" id="PF12937">
    <property type="entry name" value="F-box-like"/>
    <property type="match status" value="1"/>
</dbReference>
<dbReference type="AlphaFoldDB" id="A0AAD9P2U5"/>
<dbReference type="PANTHER" id="PTHR16008:SF4">
    <property type="entry name" value="F-BOX ONLY PROTEIN 4"/>
    <property type="match status" value="1"/>
</dbReference>
<feature type="domain" description="F-box" evidence="1">
    <location>
        <begin position="136"/>
        <end position="182"/>
    </location>
</feature>
<dbReference type="InterPro" id="IPR001810">
    <property type="entry name" value="F-box_dom"/>
</dbReference>
<dbReference type="EMBL" id="JAODUO010000177">
    <property type="protein sequence ID" value="KAK2187126.1"/>
    <property type="molecule type" value="Genomic_DNA"/>
</dbReference>
<comment type="caution">
    <text evidence="2">The sequence shown here is derived from an EMBL/GenBank/DDBJ whole genome shotgun (WGS) entry which is preliminary data.</text>
</comment>
<evidence type="ECO:0000313" key="2">
    <source>
        <dbReference type="EMBL" id="KAK2187126.1"/>
    </source>
</evidence>
<dbReference type="InterPro" id="IPR027417">
    <property type="entry name" value="P-loop_NTPase"/>
</dbReference>
<dbReference type="Gene3D" id="1.20.1280.50">
    <property type="match status" value="1"/>
</dbReference>
<keyword evidence="3" id="KW-1185">Reference proteome</keyword>
<dbReference type="GO" id="GO:0000209">
    <property type="term" value="P:protein polyubiquitination"/>
    <property type="evidence" value="ECO:0007669"/>
    <property type="project" value="TreeGrafter"/>
</dbReference>
<dbReference type="GO" id="GO:0031146">
    <property type="term" value="P:SCF-dependent proteasomal ubiquitin-dependent protein catabolic process"/>
    <property type="evidence" value="ECO:0007669"/>
    <property type="project" value="InterPro"/>
</dbReference>
<name>A0AAD9P2U5_RIDPI</name>
<protein>
    <recommendedName>
        <fullName evidence="1">F-box domain-containing protein</fullName>
    </recommendedName>
</protein>
<organism evidence="2 3">
    <name type="scientific">Ridgeia piscesae</name>
    <name type="common">Tubeworm</name>
    <dbReference type="NCBI Taxonomy" id="27915"/>
    <lineage>
        <taxon>Eukaryota</taxon>
        <taxon>Metazoa</taxon>
        <taxon>Spiralia</taxon>
        <taxon>Lophotrochozoa</taxon>
        <taxon>Annelida</taxon>
        <taxon>Polychaeta</taxon>
        <taxon>Sedentaria</taxon>
        <taxon>Canalipalpata</taxon>
        <taxon>Sabellida</taxon>
        <taxon>Siboglinidae</taxon>
        <taxon>Ridgeia</taxon>
    </lineage>
</organism>
<dbReference type="InterPro" id="IPR039588">
    <property type="entry name" value="FBXO4"/>
</dbReference>
<dbReference type="PROSITE" id="PS50181">
    <property type="entry name" value="FBOX"/>
    <property type="match status" value="1"/>
</dbReference>
<dbReference type="GO" id="GO:0019005">
    <property type="term" value="C:SCF ubiquitin ligase complex"/>
    <property type="evidence" value="ECO:0007669"/>
    <property type="project" value="TreeGrafter"/>
</dbReference>
<dbReference type="Proteomes" id="UP001209878">
    <property type="component" value="Unassembled WGS sequence"/>
</dbReference>
<evidence type="ECO:0000313" key="3">
    <source>
        <dbReference type="Proteomes" id="UP001209878"/>
    </source>
</evidence>
<dbReference type="PANTHER" id="PTHR16008">
    <property type="entry name" value="F-BOX ONLY PROTEIN 4"/>
    <property type="match status" value="1"/>
</dbReference>
<dbReference type="SUPFAM" id="SSF81383">
    <property type="entry name" value="F-box domain"/>
    <property type="match status" value="1"/>
</dbReference>